<evidence type="ECO:0000256" key="5">
    <source>
        <dbReference type="ARBA" id="ARBA00023136"/>
    </source>
</evidence>
<feature type="transmembrane region" description="Helical" evidence="6">
    <location>
        <begin position="275"/>
        <end position="298"/>
    </location>
</feature>
<feature type="transmembrane region" description="Helical" evidence="6">
    <location>
        <begin position="404"/>
        <end position="424"/>
    </location>
</feature>
<dbReference type="SUPFAM" id="SSF103473">
    <property type="entry name" value="MFS general substrate transporter"/>
    <property type="match status" value="1"/>
</dbReference>
<gene>
    <name evidence="8" type="ORF">BSK65_25735</name>
</gene>
<dbReference type="InterPro" id="IPR011701">
    <property type="entry name" value="MFS"/>
</dbReference>
<dbReference type="GO" id="GO:0005886">
    <property type="term" value="C:plasma membrane"/>
    <property type="evidence" value="ECO:0007669"/>
    <property type="project" value="UniProtKB-SubCell"/>
</dbReference>
<feature type="transmembrane region" description="Helical" evidence="6">
    <location>
        <begin position="310"/>
        <end position="328"/>
    </location>
</feature>
<dbReference type="OrthoDB" id="102502at2"/>
<dbReference type="Pfam" id="PF07690">
    <property type="entry name" value="MFS_1"/>
    <property type="match status" value="2"/>
</dbReference>
<feature type="transmembrane region" description="Helical" evidence="6">
    <location>
        <begin position="340"/>
        <end position="359"/>
    </location>
</feature>
<protein>
    <submittedName>
        <fullName evidence="8">MFS transporter</fullName>
    </submittedName>
</protein>
<feature type="transmembrane region" description="Helical" evidence="6">
    <location>
        <begin position="230"/>
        <end position="254"/>
    </location>
</feature>
<keyword evidence="5 6" id="KW-0472">Membrane</keyword>
<feature type="transmembrane region" description="Helical" evidence="6">
    <location>
        <begin position="16"/>
        <end position="36"/>
    </location>
</feature>
<evidence type="ECO:0000256" key="6">
    <source>
        <dbReference type="SAM" id="Phobius"/>
    </source>
</evidence>
<dbReference type="CDD" id="cd17321">
    <property type="entry name" value="MFS_MMR_MDR_like"/>
    <property type="match status" value="1"/>
</dbReference>
<dbReference type="RefSeq" id="WP_076286523.1">
    <property type="nucleotide sequence ID" value="NZ_MPTW01000021.1"/>
</dbReference>
<dbReference type="PRINTS" id="PR01036">
    <property type="entry name" value="TCRTETB"/>
</dbReference>
<dbReference type="Gene3D" id="1.20.1250.20">
    <property type="entry name" value="MFS general substrate transporter like domains"/>
    <property type="match status" value="2"/>
</dbReference>
<evidence type="ECO:0000256" key="4">
    <source>
        <dbReference type="ARBA" id="ARBA00022989"/>
    </source>
</evidence>
<evidence type="ECO:0000256" key="3">
    <source>
        <dbReference type="ARBA" id="ARBA00022692"/>
    </source>
</evidence>
<evidence type="ECO:0000256" key="1">
    <source>
        <dbReference type="ARBA" id="ARBA00004651"/>
    </source>
</evidence>
<dbReference type="GO" id="GO:0022857">
    <property type="term" value="F:transmembrane transporter activity"/>
    <property type="evidence" value="ECO:0007669"/>
    <property type="project" value="InterPro"/>
</dbReference>
<dbReference type="Proteomes" id="UP000187425">
    <property type="component" value="Unassembled WGS sequence"/>
</dbReference>
<feature type="transmembrane region" description="Helical" evidence="6">
    <location>
        <begin position="56"/>
        <end position="76"/>
    </location>
</feature>
<name>A0A1R0Z9S4_9BACL</name>
<dbReference type="PANTHER" id="PTHR42718">
    <property type="entry name" value="MAJOR FACILITATOR SUPERFAMILY MULTIDRUG TRANSPORTER MFSC"/>
    <property type="match status" value="1"/>
</dbReference>
<dbReference type="EMBL" id="MPTW01000021">
    <property type="protein sequence ID" value="OME65097.1"/>
    <property type="molecule type" value="Genomic_DNA"/>
</dbReference>
<feature type="transmembrane region" description="Helical" evidence="6">
    <location>
        <begin position="436"/>
        <end position="458"/>
    </location>
</feature>
<comment type="subcellular location">
    <subcellularLocation>
        <location evidence="1">Cell membrane</location>
        <topology evidence="1">Multi-pass membrane protein</topology>
    </subcellularLocation>
</comment>
<keyword evidence="2" id="KW-0813">Transport</keyword>
<proteinExistence type="predicted"/>
<feature type="transmembrane region" description="Helical" evidence="6">
    <location>
        <begin position="205"/>
        <end position="224"/>
    </location>
</feature>
<dbReference type="PROSITE" id="PS50850">
    <property type="entry name" value="MFS"/>
    <property type="match status" value="1"/>
</dbReference>
<organism evidence="8 9">
    <name type="scientific">Paenibacillus odorifer</name>
    <dbReference type="NCBI Taxonomy" id="189426"/>
    <lineage>
        <taxon>Bacteria</taxon>
        <taxon>Bacillati</taxon>
        <taxon>Bacillota</taxon>
        <taxon>Bacilli</taxon>
        <taxon>Bacillales</taxon>
        <taxon>Paenibacillaceae</taxon>
        <taxon>Paenibacillus</taxon>
    </lineage>
</organism>
<feature type="transmembrane region" description="Helical" evidence="6">
    <location>
        <begin position="365"/>
        <end position="383"/>
    </location>
</feature>
<dbReference type="PANTHER" id="PTHR42718:SF9">
    <property type="entry name" value="MAJOR FACILITATOR SUPERFAMILY MULTIDRUG TRANSPORTER MFSC"/>
    <property type="match status" value="1"/>
</dbReference>
<feature type="transmembrane region" description="Helical" evidence="6">
    <location>
        <begin position="114"/>
        <end position="133"/>
    </location>
</feature>
<evidence type="ECO:0000313" key="9">
    <source>
        <dbReference type="Proteomes" id="UP000187425"/>
    </source>
</evidence>
<feature type="transmembrane region" description="Helical" evidence="6">
    <location>
        <begin position="171"/>
        <end position="193"/>
    </location>
</feature>
<keyword evidence="3 6" id="KW-0812">Transmembrane</keyword>
<dbReference type="InterPro" id="IPR036259">
    <property type="entry name" value="MFS_trans_sf"/>
</dbReference>
<dbReference type="AlphaFoldDB" id="A0A1R0Z9S4"/>
<dbReference type="InterPro" id="IPR020846">
    <property type="entry name" value="MFS_dom"/>
</dbReference>
<evidence type="ECO:0000313" key="8">
    <source>
        <dbReference type="EMBL" id="OME65097.1"/>
    </source>
</evidence>
<reference evidence="8 9" key="1">
    <citation type="submission" date="2016-11" db="EMBL/GenBank/DDBJ databases">
        <title>Paenibacillus species isolates.</title>
        <authorList>
            <person name="Beno S.M."/>
        </authorList>
    </citation>
    <scope>NUCLEOTIDE SEQUENCE [LARGE SCALE GENOMIC DNA]</scope>
    <source>
        <strain evidence="8 9">FSL H7-0443</strain>
    </source>
</reference>
<feature type="transmembrane region" description="Helical" evidence="6">
    <location>
        <begin position="88"/>
        <end position="108"/>
    </location>
</feature>
<keyword evidence="4 6" id="KW-1133">Transmembrane helix</keyword>
<evidence type="ECO:0000256" key="2">
    <source>
        <dbReference type="ARBA" id="ARBA00022448"/>
    </source>
</evidence>
<feature type="domain" description="Major facilitator superfamily (MFS) profile" evidence="7">
    <location>
        <begin position="19"/>
        <end position="462"/>
    </location>
</feature>
<feature type="transmembrane region" description="Helical" evidence="6">
    <location>
        <begin position="145"/>
        <end position="165"/>
    </location>
</feature>
<evidence type="ECO:0000259" key="7">
    <source>
        <dbReference type="PROSITE" id="PS50850"/>
    </source>
</evidence>
<sequence>MIVAKNTELAGTRRRLLGMMAAICMGAFISHFTAGIMNVSLPFFINHFQTELAKGLWITTGYLLVITALLPVMGKLGDRYGFRRIHNLGYVIFTVGSILVAFSPSLPILLTLRVVQGIGAAMFQATNIALITIHMPKEKRGHALGILSTAVALGGMTGPIAGGLIAEWLSWQWLFLIHVPVAIVATVMAYRYIPSRVEDRKSGTVSIVGASLFMVWITLLLLVITNGSKWGWMSTQTMASLMGFILLLVTFLLWERRQKTPFLPLRALKIPAVAGGLIVSCASFILSNTLLVLIPFYLMGAAVQFSSSTTGYIMAAYPIALAFAGPLAGYWSDRYGSRRLMLMGLSAMGGGFVLLLVFLENIPVYGIAAILCLIGLGMGLIASPNNSYIMQQTPKEHVGSIGGIIALTRNAGMVFGSALGLGMVSGELGQESPLQAFKMVFGINLFICIGVIIMMVVINRRPFKSA</sequence>
<accession>A0A1R0Z9S4</accession>
<comment type="caution">
    <text evidence="8">The sequence shown here is derived from an EMBL/GenBank/DDBJ whole genome shotgun (WGS) entry which is preliminary data.</text>
</comment>